<keyword evidence="3" id="KW-1185">Reference proteome</keyword>
<proteinExistence type="predicted"/>
<dbReference type="OrthoDB" id="3902029at2759"/>
<dbReference type="AlphaFoldDB" id="A0A2D3VMN5"/>
<dbReference type="GeneID" id="35603682"/>
<feature type="compositionally biased region" description="Polar residues" evidence="1">
    <location>
        <begin position="36"/>
        <end position="55"/>
    </location>
</feature>
<name>A0A2D3VMN5_9PEZI</name>
<sequence>MTSSTSSSPIQQLCEGSEPDDSPIPYFGPPIGFSALNLNHSTPRGDSITTVTGSPKANRPRCSIECRDINCSVCHPSNTPSKGPPPQGSRPQAQSPQTPTPHGFQSKPKPKPVAELEPVPLAKVDRSRTDSFYQDSPAEGEKMQSCDGLQCTMCY</sequence>
<feature type="compositionally biased region" description="Polar residues" evidence="1">
    <location>
        <begin position="1"/>
        <end position="11"/>
    </location>
</feature>
<evidence type="ECO:0000313" key="3">
    <source>
        <dbReference type="Proteomes" id="UP000225277"/>
    </source>
</evidence>
<feature type="region of interest" description="Disordered" evidence="1">
    <location>
        <begin position="1"/>
        <end position="60"/>
    </location>
</feature>
<evidence type="ECO:0000256" key="1">
    <source>
        <dbReference type="SAM" id="MobiDB-lite"/>
    </source>
</evidence>
<feature type="region of interest" description="Disordered" evidence="1">
    <location>
        <begin position="75"/>
        <end position="143"/>
    </location>
</feature>
<gene>
    <name evidence="2" type="ORF">RCC_08595</name>
</gene>
<reference evidence="2 3" key="1">
    <citation type="submission" date="2016-03" db="EMBL/GenBank/DDBJ databases">
        <authorList>
            <person name="Ploux O."/>
        </authorList>
    </citation>
    <scope>NUCLEOTIDE SEQUENCE [LARGE SCALE GENOMIC DNA]</scope>
    <source>
        <strain evidence="2 3">URUG2</strain>
    </source>
</reference>
<dbReference type="EMBL" id="FJUY01000014">
    <property type="protein sequence ID" value="CZT22888.1"/>
    <property type="molecule type" value="Genomic_DNA"/>
</dbReference>
<protein>
    <submittedName>
        <fullName evidence="2">Uncharacterized protein</fullName>
    </submittedName>
</protein>
<organism evidence="2 3">
    <name type="scientific">Ramularia collo-cygni</name>
    <dbReference type="NCBI Taxonomy" id="112498"/>
    <lineage>
        <taxon>Eukaryota</taxon>
        <taxon>Fungi</taxon>
        <taxon>Dikarya</taxon>
        <taxon>Ascomycota</taxon>
        <taxon>Pezizomycotina</taxon>
        <taxon>Dothideomycetes</taxon>
        <taxon>Dothideomycetidae</taxon>
        <taxon>Mycosphaerellales</taxon>
        <taxon>Mycosphaerellaceae</taxon>
        <taxon>Ramularia</taxon>
    </lineage>
</organism>
<accession>A0A2D3VMN5</accession>
<dbReference type="Proteomes" id="UP000225277">
    <property type="component" value="Unassembled WGS sequence"/>
</dbReference>
<dbReference type="RefSeq" id="XP_023629612.1">
    <property type="nucleotide sequence ID" value="XM_023773844.1"/>
</dbReference>
<evidence type="ECO:0000313" key="2">
    <source>
        <dbReference type="EMBL" id="CZT22888.1"/>
    </source>
</evidence>